<gene>
    <name evidence="1" type="ORF">ABIC98_003262</name>
</gene>
<proteinExistence type="predicted"/>
<keyword evidence="2" id="KW-1185">Reference proteome</keyword>
<reference evidence="1" key="1">
    <citation type="submission" date="2024-06" db="EMBL/GenBank/DDBJ databases">
        <title>Genomic Encyclopedia of Type Strains, Phase IV (KMG-IV): sequencing the most valuable type-strain genomes for metagenomic binning, comparative biology and taxonomic classification.</title>
        <authorList>
            <person name="Goeker M."/>
        </authorList>
    </citation>
    <scope>NUCLEOTIDE SEQUENCE</scope>
    <source>
        <strain evidence="1">SJCon</strain>
    </source>
</reference>
<evidence type="ECO:0000313" key="1">
    <source>
        <dbReference type="EMBL" id="MET3773597.1"/>
    </source>
</evidence>
<comment type="caution">
    <text evidence="1">The sequence shown here is derived from an EMBL/GenBank/DDBJ whole genome shotgun (WGS) entry which is preliminary data.</text>
</comment>
<sequence>MLGPIVFGSISLVIGAISFWGRSRLSHMGAKLSSAVNENINYEEAYRRRLRYGYVSGLIFLSVGAGFLIFGVVNLLTNTG</sequence>
<organism evidence="1 2">
    <name type="scientific">Arthrobacter nitrophenolicus</name>
    <dbReference type="NCBI Taxonomy" id="683150"/>
    <lineage>
        <taxon>Bacteria</taxon>
        <taxon>Bacillati</taxon>
        <taxon>Actinomycetota</taxon>
        <taxon>Actinomycetes</taxon>
        <taxon>Micrococcales</taxon>
        <taxon>Micrococcaceae</taxon>
        <taxon>Arthrobacter</taxon>
    </lineage>
</organism>
<evidence type="ECO:0000313" key="2">
    <source>
        <dbReference type="Proteomes" id="UP001549207"/>
    </source>
</evidence>
<accession>A0ACC6TIL6</accession>
<protein>
    <submittedName>
        <fullName evidence="1">Uncharacterized protein</fullName>
    </submittedName>
</protein>
<dbReference type="Proteomes" id="UP001549207">
    <property type="component" value="Unassembled WGS sequence"/>
</dbReference>
<name>A0ACC6TIL6_9MICC</name>
<dbReference type="EMBL" id="JBEPNJ010000015">
    <property type="protein sequence ID" value="MET3773597.1"/>
    <property type="molecule type" value="Genomic_DNA"/>
</dbReference>